<reference evidence="1 2" key="1">
    <citation type="submission" date="2013-11" db="EMBL/GenBank/DDBJ databases">
        <title>The Genome Sequence of Phytophthora parasitica P1976.</title>
        <authorList>
            <consortium name="The Broad Institute Genomics Platform"/>
            <person name="Russ C."/>
            <person name="Tyler B."/>
            <person name="Panabieres F."/>
            <person name="Shan W."/>
            <person name="Tripathy S."/>
            <person name="Grunwald N."/>
            <person name="Machado M."/>
            <person name="Johnson C.S."/>
            <person name="Walker B."/>
            <person name="Young S."/>
            <person name="Zeng Q."/>
            <person name="Gargeya S."/>
            <person name="Fitzgerald M."/>
            <person name="Haas B."/>
            <person name="Abouelleil A."/>
            <person name="Allen A.W."/>
            <person name="Alvarado L."/>
            <person name="Arachchi H.M."/>
            <person name="Berlin A.M."/>
            <person name="Chapman S.B."/>
            <person name="Gainer-Dewar J."/>
            <person name="Goldberg J."/>
            <person name="Griggs A."/>
            <person name="Gujja S."/>
            <person name="Hansen M."/>
            <person name="Howarth C."/>
            <person name="Imamovic A."/>
            <person name="Ireland A."/>
            <person name="Larimer J."/>
            <person name="McCowan C."/>
            <person name="Murphy C."/>
            <person name="Pearson M."/>
            <person name="Poon T.W."/>
            <person name="Priest M."/>
            <person name="Roberts A."/>
            <person name="Saif S."/>
            <person name="Shea T."/>
            <person name="Sisk P."/>
            <person name="Sykes S."/>
            <person name="Wortman J."/>
            <person name="Nusbaum C."/>
            <person name="Birren B."/>
        </authorList>
    </citation>
    <scope>NUCLEOTIDE SEQUENCE [LARGE SCALE GENOMIC DNA]</scope>
    <source>
        <strain evidence="1 2">P1976</strain>
    </source>
</reference>
<organism evidence="1 2">
    <name type="scientific">Phytophthora nicotianae P1976</name>
    <dbReference type="NCBI Taxonomy" id="1317066"/>
    <lineage>
        <taxon>Eukaryota</taxon>
        <taxon>Sar</taxon>
        <taxon>Stramenopiles</taxon>
        <taxon>Oomycota</taxon>
        <taxon>Peronosporomycetes</taxon>
        <taxon>Peronosporales</taxon>
        <taxon>Peronosporaceae</taxon>
        <taxon>Phytophthora</taxon>
    </lineage>
</organism>
<proteinExistence type="predicted"/>
<sequence>MLLELFPATKITHEEMQYLQVGLFLVNAKMESNSTNMKTRMNNMFVEEQNTDGNLQIERSIFKLSEEVRTLHDRVARVEQKLDTLLE</sequence>
<name>A0A081AQB4_PHYNI</name>
<evidence type="ECO:0000313" key="1">
    <source>
        <dbReference type="EMBL" id="ETO81075.1"/>
    </source>
</evidence>
<evidence type="ECO:0000313" key="2">
    <source>
        <dbReference type="Proteomes" id="UP000028582"/>
    </source>
</evidence>
<protein>
    <submittedName>
        <fullName evidence="1">Uncharacterized protein</fullName>
    </submittedName>
</protein>
<accession>A0A081AQB4</accession>
<dbReference type="AlphaFoldDB" id="A0A081AQB4"/>
<dbReference type="Proteomes" id="UP000028582">
    <property type="component" value="Unassembled WGS sequence"/>
</dbReference>
<dbReference type="EMBL" id="ANJA01000915">
    <property type="protein sequence ID" value="ETO81075.1"/>
    <property type="molecule type" value="Genomic_DNA"/>
</dbReference>
<gene>
    <name evidence="1" type="ORF">F444_04560</name>
</gene>
<comment type="caution">
    <text evidence="1">The sequence shown here is derived from an EMBL/GenBank/DDBJ whole genome shotgun (WGS) entry which is preliminary data.</text>
</comment>